<dbReference type="OrthoDB" id="329139at2759"/>
<dbReference type="Gene3D" id="3.30.2380.10">
    <property type="entry name" value="CGI121/TPRKB"/>
    <property type="match status" value="1"/>
</dbReference>
<dbReference type="Proteomes" id="UP000582659">
    <property type="component" value="Unassembled WGS sequence"/>
</dbReference>
<accession>A0A1I7S5E9</accession>
<proteinExistence type="inferred from homology"/>
<dbReference type="Proteomes" id="UP000659654">
    <property type="component" value="Unassembled WGS sequence"/>
</dbReference>
<evidence type="ECO:0000256" key="2">
    <source>
        <dbReference type="ARBA" id="ARBA00005546"/>
    </source>
</evidence>
<dbReference type="Proteomes" id="UP000095284">
    <property type="component" value="Unplaced"/>
</dbReference>
<dbReference type="GO" id="GO:0002949">
    <property type="term" value="P:tRNA threonylcarbamoyladenosine modification"/>
    <property type="evidence" value="ECO:0007669"/>
    <property type="project" value="TreeGrafter"/>
</dbReference>
<evidence type="ECO:0000256" key="5">
    <source>
        <dbReference type="RuleBase" id="RU004398"/>
    </source>
</evidence>
<evidence type="ECO:0000313" key="9">
    <source>
        <dbReference type="Proteomes" id="UP000659654"/>
    </source>
</evidence>
<sequence>MKSGLSRLFELQPDPYDVTQRRYIRVCVFKDVKNAVELRDLLRSGQIDAAMIRAELILEPFVLLAAANRAVHQSAHNRMFTRSLSAELIYSLSPTRNISESLNTFGIGEDSTNLIVALFDDEKGSKMTKLAKKIKGTAVTLDNIVQLANIHKIKKIYKVSDPALAAESLSDLIITRIVTKDVAT</sequence>
<dbReference type="GO" id="GO:0005634">
    <property type="term" value="C:nucleus"/>
    <property type="evidence" value="ECO:0007669"/>
    <property type="project" value="UniProtKB-SubCell"/>
</dbReference>
<evidence type="ECO:0000313" key="8">
    <source>
        <dbReference type="Proteomes" id="UP000095284"/>
    </source>
</evidence>
<evidence type="ECO:0000313" key="10">
    <source>
        <dbReference type="WBParaSite" id="BXY_0823400.1"/>
    </source>
</evidence>
<dbReference type="InterPro" id="IPR036504">
    <property type="entry name" value="CGI121/TPRKB_sf"/>
</dbReference>
<keyword evidence="3" id="KW-0819">tRNA processing</keyword>
<name>A0A1I7S5E9_BURXY</name>
<dbReference type="EMBL" id="CAJFCV020000004">
    <property type="protein sequence ID" value="CAG9117999.1"/>
    <property type="molecule type" value="Genomic_DNA"/>
</dbReference>
<dbReference type="InterPro" id="IPR013926">
    <property type="entry name" value="CGI121/TPRKB"/>
</dbReference>
<dbReference type="PANTHER" id="PTHR15840:SF10">
    <property type="entry name" value="EKC_KEOPS COMPLEX SUBUNIT TPRKB"/>
    <property type="match status" value="1"/>
</dbReference>
<dbReference type="PANTHER" id="PTHR15840">
    <property type="entry name" value="CGI-121 FAMILY MEMBER"/>
    <property type="match status" value="1"/>
</dbReference>
<organism evidence="8 10">
    <name type="scientific">Bursaphelenchus xylophilus</name>
    <name type="common">Pinewood nematode worm</name>
    <name type="synonym">Aphelenchoides xylophilus</name>
    <dbReference type="NCBI Taxonomy" id="6326"/>
    <lineage>
        <taxon>Eukaryota</taxon>
        <taxon>Metazoa</taxon>
        <taxon>Ecdysozoa</taxon>
        <taxon>Nematoda</taxon>
        <taxon>Chromadorea</taxon>
        <taxon>Rhabditida</taxon>
        <taxon>Tylenchina</taxon>
        <taxon>Tylenchomorpha</taxon>
        <taxon>Aphelenchoidea</taxon>
        <taxon>Aphelenchoididae</taxon>
        <taxon>Bursaphelenchus</taxon>
    </lineage>
</organism>
<dbReference type="eggNOG" id="KOG4066">
    <property type="taxonomic scope" value="Eukaryota"/>
</dbReference>
<keyword evidence="4 5" id="KW-0539">Nucleus</keyword>
<reference evidence="7" key="2">
    <citation type="submission" date="2020-08" db="EMBL/GenBank/DDBJ databases">
        <authorList>
            <person name="Kikuchi T."/>
        </authorList>
    </citation>
    <scope>NUCLEOTIDE SEQUENCE</scope>
    <source>
        <strain evidence="6">Ka4C1</strain>
    </source>
</reference>
<protein>
    <submittedName>
        <fullName evidence="6">(pine wood nematode) hypothetical protein</fullName>
    </submittedName>
</protein>
<evidence type="ECO:0000256" key="1">
    <source>
        <dbReference type="ARBA" id="ARBA00004123"/>
    </source>
</evidence>
<comment type="similarity">
    <text evidence="2 5">Belongs to the CGI121/TPRKB family.</text>
</comment>
<evidence type="ECO:0000313" key="6">
    <source>
        <dbReference type="EMBL" id="CAD5227631.1"/>
    </source>
</evidence>
<evidence type="ECO:0000256" key="4">
    <source>
        <dbReference type="ARBA" id="ARBA00023242"/>
    </source>
</evidence>
<dbReference type="NCBIfam" id="NF011465">
    <property type="entry name" value="PRK14886.1-1"/>
    <property type="match status" value="1"/>
</dbReference>
<reference evidence="10" key="1">
    <citation type="submission" date="2016-11" db="UniProtKB">
        <authorList>
            <consortium name="WormBaseParasite"/>
        </authorList>
    </citation>
    <scope>IDENTIFICATION</scope>
</reference>
<dbReference type="Pfam" id="PF08617">
    <property type="entry name" value="CGI-121"/>
    <property type="match status" value="1"/>
</dbReference>
<comment type="subcellular location">
    <subcellularLocation>
        <location evidence="1">Nucleus</location>
    </subcellularLocation>
</comment>
<dbReference type="SMR" id="A0A1I7S5E9"/>
<gene>
    <name evidence="6" type="ORF">BXYJ_LOCUS10046</name>
</gene>
<dbReference type="GO" id="GO:0000408">
    <property type="term" value="C:EKC/KEOPS complex"/>
    <property type="evidence" value="ECO:0007669"/>
    <property type="project" value="TreeGrafter"/>
</dbReference>
<dbReference type="AlphaFoldDB" id="A0A1I7S5E9"/>
<keyword evidence="9" id="KW-1185">Reference proteome</keyword>
<evidence type="ECO:0000313" key="7">
    <source>
        <dbReference type="EMBL" id="CAG9117999.1"/>
    </source>
</evidence>
<dbReference type="SUPFAM" id="SSF143870">
    <property type="entry name" value="PF0523-like"/>
    <property type="match status" value="1"/>
</dbReference>
<dbReference type="WBParaSite" id="BXY_0823400.1">
    <property type="protein sequence ID" value="BXY_0823400.1"/>
    <property type="gene ID" value="BXY_0823400"/>
</dbReference>
<dbReference type="EMBL" id="CAJFDI010000004">
    <property type="protein sequence ID" value="CAD5227631.1"/>
    <property type="molecule type" value="Genomic_DNA"/>
</dbReference>
<dbReference type="GO" id="GO:0005829">
    <property type="term" value="C:cytosol"/>
    <property type="evidence" value="ECO:0007669"/>
    <property type="project" value="TreeGrafter"/>
</dbReference>
<evidence type="ECO:0000256" key="3">
    <source>
        <dbReference type="ARBA" id="ARBA00022694"/>
    </source>
</evidence>